<evidence type="ECO:0000313" key="3">
    <source>
        <dbReference type="Proteomes" id="UP000298460"/>
    </source>
</evidence>
<dbReference type="SUPFAM" id="SSF46689">
    <property type="entry name" value="Homeodomain-like"/>
    <property type="match status" value="1"/>
</dbReference>
<feature type="domain" description="Nuclease-associated modular DNA-binding 1" evidence="1">
    <location>
        <begin position="22"/>
        <end position="41"/>
    </location>
</feature>
<dbReference type="Pfam" id="PF07453">
    <property type="entry name" value="NUMOD1"/>
    <property type="match status" value="1"/>
</dbReference>
<evidence type="ECO:0000259" key="1">
    <source>
        <dbReference type="Pfam" id="PF07453"/>
    </source>
</evidence>
<proteinExistence type="predicted"/>
<accession>A0A4Z0QWV5</accession>
<gene>
    <name evidence="2" type="ORF">E4K67_27575</name>
</gene>
<comment type="caution">
    <text evidence="2">The sequence shown here is derived from an EMBL/GenBank/DDBJ whole genome shotgun (WGS) entry which is preliminary data.</text>
</comment>
<reference evidence="2 3" key="1">
    <citation type="submission" date="2019-03" db="EMBL/GenBank/DDBJ databases">
        <title>Draft Genome Sequence of Desulfosporosinus fructosivorans Strain 63.6F, Isolated from Marine Sediment in the Baltic Sea.</title>
        <authorList>
            <person name="Hausmann B."/>
            <person name="Vandieken V."/>
            <person name="Pjevac P."/>
            <person name="Schreck K."/>
            <person name="Herbold C.W."/>
            <person name="Loy A."/>
        </authorList>
    </citation>
    <scope>NUCLEOTIDE SEQUENCE [LARGE SCALE GENOMIC DNA]</scope>
    <source>
        <strain evidence="2 3">63.6F</strain>
    </source>
</reference>
<dbReference type="InterPro" id="IPR009057">
    <property type="entry name" value="Homeodomain-like_sf"/>
</dbReference>
<sequence>MKGVIIEVDMYSAIRTRFIDGESIRSIAKSLNISRPTVTKYCEGSTHPDVRKVYQRQPDVITDAIKSFILSCFKEDEQENLKKKKHTAKRIYDRLISERDFNGSYSTVRTAVRKLKAERTVPPQSSIPL</sequence>
<dbReference type="EMBL" id="SPQQ01000022">
    <property type="protein sequence ID" value="TGE34994.1"/>
    <property type="molecule type" value="Genomic_DNA"/>
</dbReference>
<dbReference type="Proteomes" id="UP000298460">
    <property type="component" value="Unassembled WGS sequence"/>
</dbReference>
<name>A0A4Z0QWV5_9FIRM</name>
<evidence type="ECO:0000313" key="2">
    <source>
        <dbReference type="EMBL" id="TGE34994.1"/>
    </source>
</evidence>
<organism evidence="2 3">
    <name type="scientific">Desulfosporosinus fructosivorans</name>
    <dbReference type="NCBI Taxonomy" id="2018669"/>
    <lineage>
        <taxon>Bacteria</taxon>
        <taxon>Bacillati</taxon>
        <taxon>Bacillota</taxon>
        <taxon>Clostridia</taxon>
        <taxon>Eubacteriales</taxon>
        <taxon>Desulfitobacteriaceae</taxon>
        <taxon>Desulfosporosinus</taxon>
    </lineage>
</organism>
<dbReference type="InterPro" id="IPR010896">
    <property type="entry name" value="NUMOD1"/>
</dbReference>
<protein>
    <recommendedName>
        <fullName evidence="1">Nuclease-associated modular DNA-binding 1 domain-containing protein</fullName>
    </recommendedName>
</protein>
<dbReference type="AlphaFoldDB" id="A0A4Z0QWV5"/>
<keyword evidence="3" id="KW-1185">Reference proteome</keyword>